<evidence type="ECO:0000313" key="4">
    <source>
        <dbReference type="Proteomes" id="UP000585474"/>
    </source>
</evidence>
<dbReference type="PROSITE" id="PS51375">
    <property type="entry name" value="PPR"/>
    <property type="match status" value="1"/>
</dbReference>
<dbReference type="Pfam" id="PF13041">
    <property type="entry name" value="PPR_2"/>
    <property type="match status" value="1"/>
</dbReference>
<name>A0A7J0EDL1_9ERIC</name>
<keyword evidence="1" id="KW-0677">Repeat</keyword>
<comment type="caution">
    <text evidence="3">The sequence shown here is derived from an EMBL/GenBank/DDBJ whole genome shotgun (WGS) entry which is preliminary data.</text>
</comment>
<dbReference type="Proteomes" id="UP000585474">
    <property type="component" value="Unassembled WGS sequence"/>
</dbReference>
<dbReference type="InterPro" id="IPR011990">
    <property type="entry name" value="TPR-like_helical_dom_sf"/>
</dbReference>
<keyword evidence="4" id="KW-1185">Reference proteome</keyword>
<protein>
    <submittedName>
        <fullName evidence="3">Pentatricopeptide repeat (PPR) superfamily protein</fullName>
    </submittedName>
</protein>
<dbReference type="Gene3D" id="1.25.40.10">
    <property type="entry name" value="Tetratricopeptide repeat domain"/>
    <property type="match status" value="1"/>
</dbReference>
<evidence type="ECO:0000256" key="2">
    <source>
        <dbReference type="PROSITE-ProRule" id="PRU00708"/>
    </source>
</evidence>
<evidence type="ECO:0000313" key="3">
    <source>
        <dbReference type="EMBL" id="GFY84574.1"/>
    </source>
</evidence>
<organism evidence="3 4">
    <name type="scientific">Actinidia rufa</name>
    <dbReference type="NCBI Taxonomy" id="165716"/>
    <lineage>
        <taxon>Eukaryota</taxon>
        <taxon>Viridiplantae</taxon>
        <taxon>Streptophyta</taxon>
        <taxon>Embryophyta</taxon>
        <taxon>Tracheophyta</taxon>
        <taxon>Spermatophyta</taxon>
        <taxon>Magnoliopsida</taxon>
        <taxon>eudicotyledons</taxon>
        <taxon>Gunneridae</taxon>
        <taxon>Pentapetalae</taxon>
        <taxon>asterids</taxon>
        <taxon>Ericales</taxon>
        <taxon>Actinidiaceae</taxon>
        <taxon>Actinidia</taxon>
    </lineage>
</organism>
<sequence>MASPPPLTPPQIIRSVTSVLTSNNASLSSLTPFIPHLTPPLILSILSSKTLASRPTTLLSFFKWAQNHIPNLNHNPSQAFRPLLSLLTSLLSHYNFVDAKSLLIKFLAIDTRRDLHRLLLHPANSLPRHFSKARVLLDTAIGAYVQLGRPHLAVEIFKAMKRLQLRPNLLTCNTLLNSLVKYPCSNPVLICRELF</sequence>
<feature type="repeat" description="PPR" evidence="2">
    <location>
        <begin position="133"/>
        <end position="167"/>
    </location>
</feature>
<gene>
    <name evidence="3" type="ORF">Acr_03g0013480</name>
</gene>
<evidence type="ECO:0000256" key="1">
    <source>
        <dbReference type="ARBA" id="ARBA00022737"/>
    </source>
</evidence>
<dbReference type="NCBIfam" id="TIGR00756">
    <property type="entry name" value="PPR"/>
    <property type="match status" value="1"/>
</dbReference>
<accession>A0A7J0EDL1</accession>
<dbReference type="AlphaFoldDB" id="A0A7J0EDL1"/>
<dbReference type="EMBL" id="BJWL01000003">
    <property type="protein sequence ID" value="GFY84574.1"/>
    <property type="molecule type" value="Genomic_DNA"/>
</dbReference>
<reference evidence="3 4" key="1">
    <citation type="submission" date="2019-07" db="EMBL/GenBank/DDBJ databases">
        <title>De Novo Assembly of kiwifruit Actinidia rufa.</title>
        <authorList>
            <person name="Sugita-Konishi S."/>
            <person name="Sato K."/>
            <person name="Mori E."/>
            <person name="Abe Y."/>
            <person name="Kisaki G."/>
            <person name="Hamano K."/>
            <person name="Suezawa K."/>
            <person name="Otani M."/>
            <person name="Fukuda T."/>
            <person name="Manabe T."/>
            <person name="Gomi K."/>
            <person name="Tabuchi M."/>
            <person name="Akimitsu K."/>
            <person name="Kataoka I."/>
        </authorList>
    </citation>
    <scope>NUCLEOTIDE SEQUENCE [LARGE SCALE GENOMIC DNA]</scope>
    <source>
        <strain evidence="4">cv. Fuchu</strain>
    </source>
</reference>
<dbReference type="InterPro" id="IPR002885">
    <property type="entry name" value="PPR_rpt"/>
</dbReference>
<proteinExistence type="predicted"/>